<dbReference type="Proteomes" id="UP000188836">
    <property type="component" value="Unassembled WGS sequence"/>
</dbReference>
<sequence>MRTLLDLVLPVACGGCGRPRIRWCGECAKALAGPPFRIRPRTDPGVPCWALSRYRGPGRRAVLAAKERGRRDLAEPLGLALAGGLARLRIRERPLILVPAPSR</sequence>
<feature type="non-terminal residue" evidence="1">
    <location>
        <position position="103"/>
    </location>
</feature>
<dbReference type="EMBL" id="MUMY01000031">
    <property type="protein sequence ID" value="ONM46136.1"/>
    <property type="molecule type" value="Genomic_DNA"/>
</dbReference>
<dbReference type="GO" id="GO:0016757">
    <property type="term" value="F:glycosyltransferase activity"/>
    <property type="evidence" value="ECO:0007669"/>
    <property type="project" value="UniProtKB-KW"/>
</dbReference>
<name>A0A1V2T9E8_9NOCA</name>
<gene>
    <name evidence="1" type="ORF">B0T46_24615</name>
</gene>
<dbReference type="STRING" id="1538463.B0T36_24110"/>
<dbReference type="PANTHER" id="PTHR47505:SF1">
    <property type="entry name" value="DNA UTILIZATION PROTEIN YHGH"/>
    <property type="match status" value="1"/>
</dbReference>
<keyword evidence="1" id="KW-0328">Glycosyltransferase</keyword>
<proteinExistence type="predicted"/>
<dbReference type="PANTHER" id="PTHR47505">
    <property type="entry name" value="DNA UTILIZATION PROTEIN YHGH"/>
    <property type="match status" value="1"/>
</dbReference>
<dbReference type="AlphaFoldDB" id="A0A1V2T9E8"/>
<accession>A0A1V2T9E8</accession>
<keyword evidence="1" id="KW-0808">Transferase</keyword>
<dbReference type="InterPro" id="IPR051910">
    <property type="entry name" value="ComF/GntX_DNA_util-trans"/>
</dbReference>
<organism evidence="1 2">
    <name type="scientific">Nocardia donostiensis</name>
    <dbReference type="NCBI Taxonomy" id="1538463"/>
    <lineage>
        <taxon>Bacteria</taxon>
        <taxon>Bacillati</taxon>
        <taxon>Actinomycetota</taxon>
        <taxon>Actinomycetes</taxon>
        <taxon>Mycobacteriales</taxon>
        <taxon>Nocardiaceae</taxon>
        <taxon>Nocardia</taxon>
    </lineage>
</organism>
<comment type="caution">
    <text evidence="1">The sequence shown here is derived from an EMBL/GenBank/DDBJ whole genome shotgun (WGS) entry which is preliminary data.</text>
</comment>
<evidence type="ECO:0000313" key="1">
    <source>
        <dbReference type="EMBL" id="ONM46136.1"/>
    </source>
</evidence>
<reference evidence="1 2" key="1">
    <citation type="journal article" date="2016" name="Antonie Van Leeuwenhoek">
        <title>Nocardia donostiensis sp. nov., isolated from human respiratory specimens.</title>
        <authorList>
            <person name="Ercibengoa M."/>
            <person name="Bell M."/>
            <person name="Marimon J.M."/>
            <person name="Humrighouse B."/>
            <person name="Klenk H.P."/>
            <person name="Potter G."/>
            <person name="Perez-Trallero E."/>
        </authorList>
    </citation>
    <scope>NUCLEOTIDE SEQUENCE [LARGE SCALE GENOMIC DNA]</scope>
    <source>
        <strain evidence="1 2">X1655</strain>
    </source>
</reference>
<evidence type="ECO:0000313" key="2">
    <source>
        <dbReference type="Proteomes" id="UP000188836"/>
    </source>
</evidence>
<protein>
    <submittedName>
        <fullName evidence="1">Phosphoribosyltransferase</fullName>
    </submittedName>
</protein>
<keyword evidence="2" id="KW-1185">Reference proteome</keyword>